<evidence type="ECO:0000313" key="2">
    <source>
        <dbReference type="Proteomes" id="UP000631114"/>
    </source>
</evidence>
<reference evidence="1 2" key="1">
    <citation type="submission" date="2020-10" db="EMBL/GenBank/DDBJ databases">
        <title>The Coptis chinensis genome and diversification of protoberbering-type alkaloids.</title>
        <authorList>
            <person name="Wang B."/>
            <person name="Shu S."/>
            <person name="Song C."/>
            <person name="Liu Y."/>
        </authorList>
    </citation>
    <scope>NUCLEOTIDE SEQUENCE [LARGE SCALE GENOMIC DNA]</scope>
    <source>
        <strain evidence="1">HL-2020</strain>
        <tissue evidence="1">Leaf</tissue>
    </source>
</reference>
<proteinExistence type="predicted"/>
<evidence type="ECO:0000313" key="1">
    <source>
        <dbReference type="EMBL" id="KAF9622381.1"/>
    </source>
</evidence>
<organism evidence="1 2">
    <name type="scientific">Coptis chinensis</name>
    <dbReference type="NCBI Taxonomy" id="261450"/>
    <lineage>
        <taxon>Eukaryota</taxon>
        <taxon>Viridiplantae</taxon>
        <taxon>Streptophyta</taxon>
        <taxon>Embryophyta</taxon>
        <taxon>Tracheophyta</taxon>
        <taxon>Spermatophyta</taxon>
        <taxon>Magnoliopsida</taxon>
        <taxon>Ranunculales</taxon>
        <taxon>Ranunculaceae</taxon>
        <taxon>Coptidoideae</taxon>
        <taxon>Coptis</taxon>
    </lineage>
</organism>
<gene>
    <name evidence="1" type="ORF">IFM89_031184</name>
</gene>
<dbReference type="AlphaFoldDB" id="A0A835IQQ8"/>
<dbReference type="Proteomes" id="UP000631114">
    <property type="component" value="Unassembled WGS sequence"/>
</dbReference>
<name>A0A835IQQ8_9MAGN</name>
<protein>
    <submittedName>
        <fullName evidence="1">Uncharacterized protein</fullName>
    </submittedName>
</protein>
<accession>A0A835IQQ8</accession>
<dbReference type="EMBL" id="JADFTS010000002">
    <property type="protein sequence ID" value="KAF9622381.1"/>
    <property type="molecule type" value="Genomic_DNA"/>
</dbReference>
<keyword evidence="2" id="KW-1185">Reference proteome</keyword>
<comment type="caution">
    <text evidence="1">The sequence shown here is derived from an EMBL/GenBank/DDBJ whole genome shotgun (WGS) entry which is preliminary data.</text>
</comment>
<sequence length="157" mass="17739">MVGPRCEKKTMKFEGLGMGNLVDVAYGIHEGLAGDLNGSDESEGGDLEPPYVLEPDLGKRYNEYKQKRKKNYTPSCEAPITTLLAVVDLQNLKKQYNWSGNSVTALLSMLRKWLRRKHVAFKVSCNEGNVKRFGNESQVYKCMRKQAVCYIGRLEVT</sequence>